<proteinExistence type="predicted"/>
<keyword evidence="2" id="KW-1185">Reference proteome</keyword>
<dbReference type="Proteomes" id="UP000789759">
    <property type="component" value="Unassembled WGS sequence"/>
</dbReference>
<dbReference type="OrthoDB" id="2435222at2759"/>
<accession>A0A9N8ZVD8</accession>
<evidence type="ECO:0000313" key="2">
    <source>
        <dbReference type="Proteomes" id="UP000789759"/>
    </source>
</evidence>
<evidence type="ECO:0000313" key="1">
    <source>
        <dbReference type="EMBL" id="CAG8508145.1"/>
    </source>
</evidence>
<sequence length="49" mass="5877">MVKTKAKQLARQPHFTSLYLAINEYKWTQKLLEDLKSLKDAFLNNVLYY</sequence>
<name>A0A9N8ZVD8_9GLOM</name>
<organism evidence="1 2">
    <name type="scientific">Cetraspora pellucida</name>
    <dbReference type="NCBI Taxonomy" id="1433469"/>
    <lineage>
        <taxon>Eukaryota</taxon>
        <taxon>Fungi</taxon>
        <taxon>Fungi incertae sedis</taxon>
        <taxon>Mucoromycota</taxon>
        <taxon>Glomeromycotina</taxon>
        <taxon>Glomeromycetes</taxon>
        <taxon>Diversisporales</taxon>
        <taxon>Gigasporaceae</taxon>
        <taxon>Cetraspora</taxon>
    </lineage>
</organism>
<dbReference type="AlphaFoldDB" id="A0A9N8ZVD8"/>
<dbReference type="EMBL" id="CAJVQA010001255">
    <property type="protein sequence ID" value="CAG8508145.1"/>
    <property type="molecule type" value="Genomic_DNA"/>
</dbReference>
<comment type="caution">
    <text evidence="1">The sequence shown here is derived from an EMBL/GenBank/DDBJ whole genome shotgun (WGS) entry which is preliminary data.</text>
</comment>
<protein>
    <submittedName>
        <fullName evidence="1">834_t:CDS:1</fullName>
    </submittedName>
</protein>
<gene>
    <name evidence="1" type="ORF">CPELLU_LOCUS2780</name>
</gene>
<reference evidence="1" key="1">
    <citation type="submission" date="2021-06" db="EMBL/GenBank/DDBJ databases">
        <authorList>
            <person name="Kallberg Y."/>
            <person name="Tangrot J."/>
            <person name="Rosling A."/>
        </authorList>
    </citation>
    <scope>NUCLEOTIDE SEQUENCE</scope>
    <source>
        <strain evidence="1">FL966</strain>
    </source>
</reference>